<evidence type="ECO:0000256" key="9">
    <source>
        <dbReference type="ARBA" id="ARBA00022989"/>
    </source>
</evidence>
<dbReference type="GO" id="GO:0006508">
    <property type="term" value="P:proteolysis"/>
    <property type="evidence" value="ECO:0007669"/>
    <property type="project" value="UniProtKB-KW"/>
</dbReference>
<feature type="transmembrane region" description="Helical" evidence="12">
    <location>
        <begin position="105"/>
        <end position="127"/>
    </location>
</feature>
<organism evidence="13 14">
    <name type="scientific">Corynebacterium frankenforstense DSM 45800</name>
    <dbReference type="NCBI Taxonomy" id="1437875"/>
    <lineage>
        <taxon>Bacteria</taxon>
        <taxon>Bacillati</taxon>
        <taxon>Actinomycetota</taxon>
        <taxon>Actinomycetes</taxon>
        <taxon>Mycobacteriales</taxon>
        <taxon>Corynebacteriaceae</taxon>
        <taxon>Corynebacterium</taxon>
    </lineage>
</organism>
<dbReference type="KEGG" id="cfk:CFRA_01230"/>
<dbReference type="Proteomes" id="UP000185434">
    <property type="component" value="Chromosome"/>
</dbReference>
<dbReference type="GO" id="GO:0009403">
    <property type="term" value="P:toxin biosynthetic process"/>
    <property type="evidence" value="ECO:0007669"/>
    <property type="project" value="InterPro"/>
</dbReference>
<dbReference type="PANTHER" id="PTHR43019:SF23">
    <property type="entry name" value="PROTEASE DO-LIKE 5, CHLOROPLASTIC"/>
    <property type="match status" value="1"/>
</dbReference>
<evidence type="ECO:0000256" key="10">
    <source>
        <dbReference type="ARBA" id="ARBA00023136"/>
    </source>
</evidence>
<dbReference type="InterPro" id="IPR003825">
    <property type="entry name" value="Colicin-V_CvpA"/>
</dbReference>
<dbReference type="Gene3D" id="2.40.10.10">
    <property type="entry name" value="Trypsin-like serine proteases"/>
    <property type="match status" value="2"/>
</dbReference>
<evidence type="ECO:0000256" key="7">
    <source>
        <dbReference type="ARBA" id="ARBA00022801"/>
    </source>
</evidence>
<keyword evidence="4 11" id="KW-0645">Protease</keyword>
<dbReference type="PANTHER" id="PTHR43019">
    <property type="entry name" value="SERINE ENDOPROTEASE DEGS"/>
    <property type="match status" value="1"/>
</dbReference>
<evidence type="ECO:0000313" key="14">
    <source>
        <dbReference type="Proteomes" id="UP000185434"/>
    </source>
</evidence>
<keyword evidence="10 12" id="KW-0472">Membrane</keyword>
<dbReference type="STRING" id="1437875.CFRA_01230"/>
<dbReference type="RefSeq" id="WP_075663106.1">
    <property type="nucleotide sequence ID" value="NZ_CP009247.1"/>
</dbReference>
<keyword evidence="7 11" id="KW-0378">Hydrolase</keyword>
<accession>A0A1L7CQL1</accession>
<keyword evidence="14" id="KW-1185">Reference proteome</keyword>
<dbReference type="PRINTS" id="PR00839">
    <property type="entry name" value="V8PROTEASE"/>
</dbReference>
<dbReference type="OrthoDB" id="9766361at2"/>
<name>A0A1L7CQL1_9CORY</name>
<keyword evidence="9 12" id="KW-1133">Transmembrane helix</keyword>
<comment type="similarity">
    <text evidence="3 11">Belongs to the peptidase S1B family.</text>
</comment>
<dbReference type="SUPFAM" id="SSF50494">
    <property type="entry name" value="Trypsin-like serine proteases"/>
    <property type="match status" value="1"/>
</dbReference>
<evidence type="ECO:0000256" key="12">
    <source>
        <dbReference type="SAM" id="Phobius"/>
    </source>
</evidence>
<dbReference type="GO" id="GO:0016020">
    <property type="term" value="C:membrane"/>
    <property type="evidence" value="ECO:0007669"/>
    <property type="project" value="UniProtKB-SubCell"/>
</dbReference>
<dbReference type="GO" id="GO:0005576">
    <property type="term" value="C:extracellular region"/>
    <property type="evidence" value="ECO:0007669"/>
    <property type="project" value="UniProtKB-SubCell"/>
</dbReference>
<evidence type="ECO:0000256" key="8">
    <source>
        <dbReference type="ARBA" id="ARBA00022825"/>
    </source>
</evidence>
<feature type="transmembrane region" description="Helical" evidence="12">
    <location>
        <begin position="6"/>
        <end position="23"/>
    </location>
</feature>
<dbReference type="EMBL" id="CP009247">
    <property type="protein sequence ID" value="APT88134.1"/>
    <property type="molecule type" value="Genomic_DNA"/>
</dbReference>
<dbReference type="NCBIfam" id="NF033740">
    <property type="entry name" value="MarP_fam_protase"/>
    <property type="match status" value="1"/>
</dbReference>
<evidence type="ECO:0000256" key="6">
    <source>
        <dbReference type="ARBA" id="ARBA00022729"/>
    </source>
</evidence>
<evidence type="ECO:0000256" key="2">
    <source>
        <dbReference type="ARBA" id="ARBA00004613"/>
    </source>
</evidence>
<dbReference type="EC" id="3.4.21.-" evidence="11"/>
<keyword evidence="8 11" id="KW-0720">Serine protease</keyword>
<feature type="transmembrane region" description="Helical" evidence="12">
    <location>
        <begin position="58"/>
        <end position="84"/>
    </location>
</feature>
<dbReference type="Pfam" id="PF02674">
    <property type="entry name" value="Colicin_V"/>
    <property type="match status" value="1"/>
</dbReference>
<evidence type="ECO:0000256" key="5">
    <source>
        <dbReference type="ARBA" id="ARBA00022692"/>
    </source>
</evidence>
<evidence type="ECO:0000256" key="1">
    <source>
        <dbReference type="ARBA" id="ARBA00004141"/>
    </source>
</evidence>
<evidence type="ECO:0000256" key="3">
    <source>
        <dbReference type="ARBA" id="ARBA00008764"/>
    </source>
</evidence>
<dbReference type="Pfam" id="PF13365">
    <property type="entry name" value="Trypsin_2"/>
    <property type="match status" value="1"/>
</dbReference>
<reference evidence="13 14" key="1">
    <citation type="submission" date="2014-08" db="EMBL/GenBank/DDBJ databases">
        <title>Complete genome sequence of Corynebacterium frankenforstense ST18(T) (=DSM 45800(T)), isolated from raw cow milk.</title>
        <authorList>
            <person name="Ruckert C."/>
            <person name="Albersmeier A."/>
            <person name="Winkler A."/>
            <person name="Lipski A."/>
            <person name="Kalinowski J."/>
        </authorList>
    </citation>
    <scope>NUCLEOTIDE SEQUENCE [LARGE SCALE GENOMIC DNA]</scope>
    <source>
        <strain evidence="13 14">ST18</strain>
    </source>
</reference>
<feature type="transmembrane region" description="Helical" evidence="12">
    <location>
        <begin position="30"/>
        <end position="52"/>
    </location>
</feature>
<dbReference type="AlphaFoldDB" id="A0A1L7CQL1"/>
<dbReference type="InterPro" id="IPR043504">
    <property type="entry name" value="Peptidase_S1_PA_chymotrypsin"/>
</dbReference>
<dbReference type="GO" id="GO:0008236">
    <property type="term" value="F:serine-type peptidase activity"/>
    <property type="evidence" value="ECO:0007669"/>
    <property type="project" value="UniProtKB-KW"/>
</dbReference>
<dbReference type="InterPro" id="IPR009003">
    <property type="entry name" value="Peptidase_S1_PA"/>
</dbReference>
<protein>
    <recommendedName>
        <fullName evidence="11">Serine protease</fullName>
        <ecNumber evidence="11">3.4.21.-</ecNumber>
    </recommendedName>
</protein>
<keyword evidence="6" id="KW-0732">Signal</keyword>
<proteinExistence type="inferred from homology"/>
<keyword evidence="5 12" id="KW-0812">Transmembrane</keyword>
<sequence length="396" mass="41249">MTAGLIVDGVVVIAALAAFITGWRQGATTSVLSTLGVVSGLVVSAGLIPVALRLTDSVGLRLLLAAAILILFVAIGNVAGAVVGGQLRRSFKMRSSLRIDSCIGAFFQAVTLLLVAWLVSLPLAAGLGGRVATGVHNSKVLSGVDRVTPQSWNQLPNKIAAMLNDSGLPPLSPFEPVDSPEVEAPRIEVENTELVEKLRPSVIHVLGDADSCRRRLLGSGFVVGPDHVMTNAHVVAGTETVRLDTVLGLRDADVVYYNPEVDIAVLYAPDLGLEPLQWAEEPAITGQDAIVMGFPASGPFEAAPARIRSKLTIAGPDIYATGRVEREAYTVRGTIREGNSGGPMTDAEGNVLGVVFGASLDESDTGYALTAAEVHARVGDVSRLTTPVGTGECVAH</sequence>
<evidence type="ECO:0000256" key="11">
    <source>
        <dbReference type="RuleBase" id="RU004296"/>
    </source>
</evidence>
<evidence type="ECO:0000256" key="4">
    <source>
        <dbReference type="ARBA" id="ARBA00022670"/>
    </source>
</evidence>
<dbReference type="InterPro" id="IPR047680">
    <property type="entry name" value="MarP-like"/>
</dbReference>
<evidence type="ECO:0000313" key="13">
    <source>
        <dbReference type="EMBL" id="APT88134.1"/>
    </source>
</evidence>
<comment type="subcellular location">
    <subcellularLocation>
        <location evidence="1">Membrane</location>
        <topology evidence="1">Multi-pass membrane protein</topology>
    </subcellularLocation>
    <subcellularLocation>
        <location evidence="2">Secreted</location>
    </subcellularLocation>
</comment>
<dbReference type="InterPro" id="IPR008256">
    <property type="entry name" value="Peptidase_S1B"/>
</dbReference>
<gene>
    <name evidence="13" type="ORF">CFRA_01230</name>
</gene>